<keyword evidence="5" id="KW-1185">Reference proteome</keyword>
<reference evidence="4" key="2">
    <citation type="submission" date="2020-09" db="EMBL/GenBank/DDBJ databases">
        <authorList>
            <person name="Sun Q."/>
            <person name="Zhou Y."/>
        </authorList>
    </citation>
    <scope>NUCLEOTIDE SEQUENCE</scope>
    <source>
        <strain evidence="4">CGMCC 1.10998</strain>
    </source>
</reference>
<dbReference type="InterPro" id="IPR057326">
    <property type="entry name" value="KR_dom"/>
</dbReference>
<dbReference type="PRINTS" id="PR00081">
    <property type="entry name" value="GDHRDH"/>
</dbReference>
<feature type="domain" description="Ketoreductase" evidence="3">
    <location>
        <begin position="11"/>
        <end position="194"/>
    </location>
</feature>
<dbReference type="Proteomes" id="UP000637423">
    <property type="component" value="Unassembled WGS sequence"/>
</dbReference>
<keyword evidence="2" id="KW-0560">Oxidoreductase</keyword>
<protein>
    <submittedName>
        <fullName evidence="4">Short-chain dehydrogenase</fullName>
    </submittedName>
</protein>
<dbReference type="InterPro" id="IPR002347">
    <property type="entry name" value="SDR_fam"/>
</dbReference>
<dbReference type="InterPro" id="IPR036291">
    <property type="entry name" value="NAD(P)-bd_dom_sf"/>
</dbReference>
<gene>
    <name evidence="4" type="ORF">GCM10011396_33970</name>
</gene>
<dbReference type="Gene3D" id="3.40.50.720">
    <property type="entry name" value="NAD(P)-binding Rossmann-like Domain"/>
    <property type="match status" value="1"/>
</dbReference>
<dbReference type="EMBL" id="BMED01000003">
    <property type="protein sequence ID" value="GGC83777.1"/>
    <property type="molecule type" value="Genomic_DNA"/>
</dbReference>
<dbReference type="PANTHER" id="PTHR43477:SF1">
    <property type="entry name" value="DIHYDROANTICAPSIN 7-DEHYDROGENASE"/>
    <property type="match status" value="1"/>
</dbReference>
<evidence type="ECO:0000313" key="4">
    <source>
        <dbReference type="EMBL" id="GGC83777.1"/>
    </source>
</evidence>
<dbReference type="FunFam" id="3.40.50.720:FF:000084">
    <property type="entry name" value="Short-chain dehydrogenase reductase"/>
    <property type="match status" value="1"/>
</dbReference>
<dbReference type="AlphaFoldDB" id="A0A916XMB1"/>
<proteinExistence type="inferred from homology"/>
<accession>A0A916XMB1</accession>
<dbReference type="SMART" id="SM00822">
    <property type="entry name" value="PKS_KR"/>
    <property type="match status" value="1"/>
</dbReference>
<comment type="similarity">
    <text evidence="1">Belongs to the short-chain dehydrogenases/reductases (SDR) family.</text>
</comment>
<dbReference type="CDD" id="cd05233">
    <property type="entry name" value="SDR_c"/>
    <property type="match status" value="1"/>
</dbReference>
<dbReference type="SUPFAM" id="SSF51735">
    <property type="entry name" value="NAD(P)-binding Rossmann-fold domains"/>
    <property type="match status" value="1"/>
</dbReference>
<comment type="caution">
    <text evidence="4">The sequence shown here is derived from an EMBL/GenBank/DDBJ whole genome shotgun (WGS) entry which is preliminary data.</text>
</comment>
<sequence length="253" mass="27049">MIFNRELLQNHRILVTGASSGIGRATAILLASHGAVLVITGRDQIRLNETLSLLEGDGHVAEQFDLTGEDNISDFMKTITADDRPLSGIFHAAGIELVRPLKLSKAKQFDEVFSSSVKSALALSRGAAMRGVMQDNSALIFMSSVAAQSGQAGMSIYSAAKAAIDGMVKSLSVEFAPRRIRVNSIAAGAVVTEMHQRLIRATPDASIQTYEDKHLLGFGQPIDIAQVAAFLFSDAGRWITGSTWSVDGGYLAR</sequence>
<name>A0A916XMB1_9BURK</name>
<dbReference type="PANTHER" id="PTHR43477">
    <property type="entry name" value="DIHYDROANTICAPSIN 7-DEHYDROGENASE"/>
    <property type="match status" value="1"/>
</dbReference>
<dbReference type="InterPro" id="IPR020904">
    <property type="entry name" value="Sc_DH/Rdtase_CS"/>
</dbReference>
<reference evidence="4" key="1">
    <citation type="journal article" date="2014" name="Int. J. Syst. Evol. Microbiol.">
        <title>Complete genome sequence of Corynebacterium casei LMG S-19264T (=DSM 44701T), isolated from a smear-ripened cheese.</title>
        <authorList>
            <consortium name="US DOE Joint Genome Institute (JGI-PGF)"/>
            <person name="Walter F."/>
            <person name="Albersmeier A."/>
            <person name="Kalinowski J."/>
            <person name="Ruckert C."/>
        </authorList>
    </citation>
    <scope>NUCLEOTIDE SEQUENCE</scope>
    <source>
        <strain evidence="4">CGMCC 1.10998</strain>
    </source>
</reference>
<evidence type="ECO:0000259" key="3">
    <source>
        <dbReference type="SMART" id="SM00822"/>
    </source>
</evidence>
<dbReference type="GO" id="GO:0016491">
    <property type="term" value="F:oxidoreductase activity"/>
    <property type="evidence" value="ECO:0007669"/>
    <property type="project" value="UniProtKB-KW"/>
</dbReference>
<evidence type="ECO:0000256" key="2">
    <source>
        <dbReference type="ARBA" id="ARBA00023002"/>
    </source>
</evidence>
<organism evidence="4 5">
    <name type="scientific">Undibacterium terreum</name>
    <dbReference type="NCBI Taxonomy" id="1224302"/>
    <lineage>
        <taxon>Bacteria</taxon>
        <taxon>Pseudomonadati</taxon>
        <taxon>Pseudomonadota</taxon>
        <taxon>Betaproteobacteria</taxon>
        <taxon>Burkholderiales</taxon>
        <taxon>Oxalobacteraceae</taxon>
        <taxon>Undibacterium</taxon>
    </lineage>
</organism>
<dbReference type="InterPro" id="IPR051122">
    <property type="entry name" value="SDR_DHRS6-like"/>
</dbReference>
<dbReference type="PROSITE" id="PS00061">
    <property type="entry name" value="ADH_SHORT"/>
    <property type="match status" value="1"/>
</dbReference>
<evidence type="ECO:0000256" key="1">
    <source>
        <dbReference type="ARBA" id="ARBA00006484"/>
    </source>
</evidence>
<dbReference type="Pfam" id="PF13561">
    <property type="entry name" value="adh_short_C2"/>
    <property type="match status" value="1"/>
</dbReference>
<evidence type="ECO:0000313" key="5">
    <source>
        <dbReference type="Proteomes" id="UP000637423"/>
    </source>
</evidence>